<evidence type="ECO:0000259" key="7">
    <source>
        <dbReference type="Pfam" id="PF10334"/>
    </source>
</evidence>
<accession>A0A0M9EP59</accession>
<proteinExistence type="predicted"/>
<evidence type="ECO:0000256" key="3">
    <source>
        <dbReference type="ARBA" id="ARBA00022989"/>
    </source>
</evidence>
<reference evidence="10 11" key="1">
    <citation type="submission" date="2015-04" db="EMBL/GenBank/DDBJ databases">
        <title>The draft genome sequence of Fusarium langsethiae, a T-2/HT-2 mycotoxin producer.</title>
        <authorList>
            <person name="Lysoe E."/>
            <person name="Divon H.H."/>
            <person name="Terzi V."/>
            <person name="Orru L."/>
            <person name="Lamontanara A."/>
            <person name="Kolseth A.-K."/>
            <person name="Frandsen R.J."/>
            <person name="Nielsen K."/>
            <person name="Thrane U."/>
        </authorList>
    </citation>
    <scope>NUCLEOTIDE SEQUENCE [LARGE SCALE GENOMIC DNA]</scope>
    <source>
        <strain evidence="10 11">Fl201059</strain>
    </source>
</reference>
<evidence type="ECO:0000259" key="8">
    <source>
        <dbReference type="Pfam" id="PF10337"/>
    </source>
</evidence>
<evidence type="ECO:0000256" key="6">
    <source>
        <dbReference type="SAM" id="Phobius"/>
    </source>
</evidence>
<evidence type="ECO:0000256" key="1">
    <source>
        <dbReference type="ARBA" id="ARBA00004141"/>
    </source>
</evidence>
<keyword evidence="4 6" id="KW-0472">Membrane</keyword>
<dbReference type="Pfam" id="PF10337">
    <property type="entry name" value="ArAE_2_N"/>
    <property type="match status" value="1"/>
</dbReference>
<feature type="transmembrane region" description="Helical" evidence="6">
    <location>
        <begin position="37"/>
        <end position="54"/>
    </location>
</feature>
<dbReference type="EMBL" id="JXCE01000494">
    <property type="protein sequence ID" value="KPA37023.1"/>
    <property type="molecule type" value="Genomic_DNA"/>
</dbReference>
<feature type="transmembrane region" description="Helical" evidence="6">
    <location>
        <begin position="756"/>
        <end position="774"/>
    </location>
</feature>
<feature type="region of interest" description="Disordered" evidence="5">
    <location>
        <begin position="1"/>
        <end position="20"/>
    </location>
</feature>
<feature type="transmembrane region" description="Helical" evidence="6">
    <location>
        <begin position="214"/>
        <end position="234"/>
    </location>
</feature>
<feature type="transmembrane region" description="Helical" evidence="6">
    <location>
        <begin position="184"/>
        <end position="202"/>
    </location>
</feature>
<dbReference type="PANTHER" id="PTHR37994">
    <property type="entry name" value="ARAE_2_N DOMAIN-CONTAINING PROTEIN-RELATED"/>
    <property type="match status" value="1"/>
</dbReference>
<evidence type="ECO:0000256" key="5">
    <source>
        <dbReference type="SAM" id="MobiDB-lite"/>
    </source>
</evidence>
<feature type="transmembrane region" description="Helical" evidence="6">
    <location>
        <begin position="154"/>
        <end position="172"/>
    </location>
</feature>
<dbReference type="AlphaFoldDB" id="A0A0M9EP59"/>
<name>A0A0M9EP59_FUSLA</name>
<evidence type="ECO:0000313" key="11">
    <source>
        <dbReference type="Proteomes" id="UP000037904"/>
    </source>
</evidence>
<keyword evidence="11" id="KW-1185">Reference proteome</keyword>
<feature type="domain" description="Putative ER transporter 6TM N-terminal" evidence="8">
    <location>
        <begin position="25"/>
        <end position="435"/>
    </location>
</feature>
<dbReference type="OrthoDB" id="2274698at2759"/>
<dbReference type="Pfam" id="PF13515">
    <property type="entry name" value="FUSC_2"/>
    <property type="match status" value="1"/>
</dbReference>
<dbReference type="InterPro" id="IPR018823">
    <property type="entry name" value="ArAE_2_N"/>
</dbReference>
<evidence type="ECO:0000256" key="2">
    <source>
        <dbReference type="ARBA" id="ARBA00022692"/>
    </source>
</evidence>
<feature type="transmembrane region" description="Helical" evidence="6">
    <location>
        <begin position="608"/>
        <end position="628"/>
    </location>
</feature>
<dbReference type="Pfam" id="PF10334">
    <property type="entry name" value="BRE4"/>
    <property type="match status" value="1"/>
</dbReference>
<feature type="domain" description="DUF2421" evidence="7">
    <location>
        <begin position="774"/>
        <end position="984"/>
    </location>
</feature>
<keyword evidence="2 6" id="KW-0812">Transmembrane</keyword>
<dbReference type="Proteomes" id="UP000037904">
    <property type="component" value="Unassembled WGS sequence"/>
</dbReference>
<gene>
    <name evidence="10" type="ORF">FLAG1_10178</name>
</gene>
<protein>
    <submittedName>
        <fullName evidence="10">Membrane protein</fullName>
    </submittedName>
</protein>
<dbReference type="PANTHER" id="PTHR37994:SF3">
    <property type="entry name" value="ER TRANSPORTER 6TM N-TERMINAL DOMAIN-CONTAINING PROTEIN"/>
    <property type="match status" value="1"/>
</dbReference>
<feature type="domain" description="Integral membrane bound transporter" evidence="9">
    <location>
        <begin position="637"/>
        <end position="770"/>
    </location>
</feature>
<feature type="transmembrane region" description="Helical" evidence="6">
    <location>
        <begin position="640"/>
        <end position="656"/>
    </location>
</feature>
<sequence>MASSNESSETHGETPGPPQKHKLQPWLDHFNAHDLKVFLRCWIAIWAMMLLIFIHPTLTNLGQATFLGAILLFAVPPASIVFIYLLGALSLLLGMCLAWCWGLVTMKAALAARPEAETQALLGQLQKQAVQNAEQTGQPAAWEAQILIHDGFMLDARVTAVFFSMGCLFIYALARLRCANPKTVVLQIFGTIVTDIFLLFGPSIPTFKGDIASVLVKPGAIGIGIGLVCCLFLFPHSTSHVVLSGLERLIRMSNRAIVVTKKGLQGNSSPLGELQASRTGMIAAFKAGQPALAFLPLDFSRGLWGADDIKGLHERVRRVMYTSLYLIDFQISRVRGREKEDENRKAEAEGRLGPVDEQEKYQIGRRQRQETVTLLSAFERPEAAELRSKTRNTLLETTAEVMEIGHQAVELAADYVQAVNSCRWFGKTSPERFQELNSNLHDLLGRSRVAREACVFNTTKGVLEAHAEVFDANGRLKPIQGMDRPFLPSMVIAMVVEERILSWSSSIEKLLEYILNLSEKRTNGRIWVPTRLQYAISWLFHGQITYPGHDIAAEEDPDKLMEADTFDEETKETKRRLEVGRGYKGYSSRRNKFSRMLMATYNWLVSPAGMYALRMVVVTVATGIPAVIPSSSGFFYREKGIWAVISAQTVLLVYLADFTFSLVARTIGTIVGGLIGMVTWYIGAGSGIGNPYGMAAATGVAIIPLLWWRLYLPPSFQFATIMAGATFALVIGFSWDHDHIVQYGLPGKGYEAFWKRVVTVLIGFLAAFIVQLFPSPPSGTTHVCNTLANSVRSLSDHYALLISHWGRTEKNRALASVAENVSIEVAEVLLALGPSIALLKGELSFGPFDQHVLQRTKEQCQYMNQALGGLLSLASTLPKELQDRLIRVAGILDDRSIGDIMAVLAVIEQALRTGSPLPERLPAPLIRRAMDLVESQPNDVILTATLVQDEDHRRYCVAVTLYLKFLGSIDDLLIVLKEALGERHIIYQWSDVKDIA</sequence>
<feature type="transmembrane region" description="Helical" evidence="6">
    <location>
        <begin position="662"/>
        <end position="684"/>
    </location>
</feature>
<comment type="caution">
    <text evidence="10">The sequence shown here is derived from an EMBL/GenBank/DDBJ whole genome shotgun (WGS) entry which is preliminary data.</text>
</comment>
<evidence type="ECO:0000256" key="4">
    <source>
        <dbReference type="ARBA" id="ARBA00023136"/>
    </source>
</evidence>
<feature type="transmembrane region" description="Helical" evidence="6">
    <location>
        <begin position="716"/>
        <end position="735"/>
    </location>
</feature>
<feature type="transmembrane region" description="Helical" evidence="6">
    <location>
        <begin position="66"/>
        <end position="85"/>
    </location>
</feature>
<keyword evidence="3 6" id="KW-1133">Transmembrane helix</keyword>
<feature type="transmembrane region" description="Helical" evidence="6">
    <location>
        <begin position="91"/>
        <end position="110"/>
    </location>
</feature>
<dbReference type="InterPro" id="IPR018820">
    <property type="entry name" value="BRE4-related_DUF2421"/>
</dbReference>
<organism evidence="10 11">
    <name type="scientific">Fusarium langsethiae</name>
    <dbReference type="NCBI Taxonomy" id="179993"/>
    <lineage>
        <taxon>Eukaryota</taxon>
        <taxon>Fungi</taxon>
        <taxon>Dikarya</taxon>
        <taxon>Ascomycota</taxon>
        <taxon>Pezizomycotina</taxon>
        <taxon>Sordariomycetes</taxon>
        <taxon>Hypocreomycetidae</taxon>
        <taxon>Hypocreales</taxon>
        <taxon>Nectriaceae</taxon>
        <taxon>Fusarium</taxon>
    </lineage>
</organism>
<dbReference type="InterPro" id="IPR049453">
    <property type="entry name" value="Memb_transporter_dom"/>
</dbReference>
<evidence type="ECO:0000259" key="9">
    <source>
        <dbReference type="Pfam" id="PF13515"/>
    </source>
</evidence>
<comment type="subcellular location">
    <subcellularLocation>
        <location evidence="1">Membrane</location>
        <topology evidence="1">Multi-pass membrane protein</topology>
    </subcellularLocation>
</comment>
<evidence type="ECO:0000313" key="10">
    <source>
        <dbReference type="EMBL" id="KPA37023.1"/>
    </source>
</evidence>
<dbReference type="GO" id="GO:0016020">
    <property type="term" value="C:membrane"/>
    <property type="evidence" value="ECO:0007669"/>
    <property type="project" value="UniProtKB-SubCell"/>
</dbReference>